<dbReference type="AlphaFoldDB" id="D1QVL4"/>
<organism evidence="1 2">
    <name type="scientific">Segatella oris F0302</name>
    <dbReference type="NCBI Taxonomy" id="649760"/>
    <lineage>
        <taxon>Bacteria</taxon>
        <taxon>Pseudomonadati</taxon>
        <taxon>Bacteroidota</taxon>
        <taxon>Bacteroidia</taxon>
        <taxon>Bacteroidales</taxon>
        <taxon>Prevotellaceae</taxon>
        <taxon>Segatella</taxon>
    </lineage>
</organism>
<gene>
    <name evidence="1" type="ORF">HMPREF0971_03053</name>
</gene>
<sequence>MCGRIEVSAEGEFMEMMCSKSCAIHSMNSPFNMQHSKLLYHH</sequence>
<comment type="caution">
    <text evidence="1">The sequence shown here is derived from an EMBL/GenBank/DDBJ whole genome shotgun (WGS) entry which is preliminary data.</text>
</comment>
<dbReference type="HOGENOM" id="CLU_3255896_0_0_10"/>
<dbReference type="EMBL" id="ACUZ02000057">
    <property type="protein sequence ID" value="EFB30625.1"/>
    <property type="molecule type" value="Genomic_DNA"/>
</dbReference>
<evidence type="ECO:0000313" key="2">
    <source>
        <dbReference type="Proteomes" id="UP000004079"/>
    </source>
</evidence>
<dbReference type="STRING" id="649760.HMPREF0971_03053"/>
<dbReference type="Proteomes" id="UP000004079">
    <property type="component" value="Unassembled WGS sequence"/>
</dbReference>
<accession>D1QVL4</accession>
<protein>
    <submittedName>
        <fullName evidence="1">Uncharacterized protein</fullName>
    </submittedName>
</protein>
<proteinExistence type="predicted"/>
<evidence type="ECO:0000313" key="1">
    <source>
        <dbReference type="EMBL" id="EFB30625.1"/>
    </source>
</evidence>
<reference evidence="1 2" key="1">
    <citation type="submission" date="2009-11" db="EMBL/GenBank/DDBJ databases">
        <authorList>
            <person name="Weinstock G."/>
            <person name="Sodergren E."/>
            <person name="Clifton S."/>
            <person name="Fulton L."/>
            <person name="Fulton B."/>
            <person name="Courtney L."/>
            <person name="Fronick C."/>
            <person name="Harrison M."/>
            <person name="Strong C."/>
            <person name="Farmer C."/>
            <person name="Delahaunty K."/>
            <person name="Markovic C."/>
            <person name="Hall O."/>
            <person name="Minx P."/>
            <person name="Tomlinson C."/>
            <person name="Mitreva M."/>
            <person name="Nelson J."/>
            <person name="Hou S."/>
            <person name="Wollam A."/>
            <person name="Pepin K.H."/>
            <person name="Johnson M."/>
            <person name="Bhonagiri V."/>
            <person name="Nash W.E."/>
            <person name="Warren W."/>
            <person name="Chinwalla A."/>
            <person name="Mardis E.R."/>
            <person name="Wilson R.K."/>
        </authorList>
    </citation>
    <scope>NUCLEOTIDE SEQUENCE [LARGE SCALE GENOMIC DNA]</scope>
    <source>
        <strain evidence="1 2">F0302</strain>
    </source>
</reference>
<name>D1QVL4_9BACT</name>